<organism evidence="10 11">
    <name type="scientific">Azorhizobium caulinodans (strain ATCC 43989 / DSM 5975 / JCM 20966 / LMG 6465 / NBRC 14845 / NCIMB 13405 / ORS 571)</name>
    <dbReference type="NCBI Taxonomy" id="438753"/>
    <lineage>
        <taxon>Bacteria</taxon>
        <taxon>Pseudomonadati</taxon>
        <taxon>Pseudomonadota</taxon>
        <taxon>Alphaproteobacteria</taxon>
        <taxon>Hyphomicrobiales</taxon>
        <taxon>Xanthobacteraceae</taxon>
        <taxon>Azorhizobium</taxon>
    </lineage>
</organism>
<comment type="similarity">
    <text evidence="3 8">Belongs to the peptidase M17 family.</text>
</comment>
<feature type="binding site" evidence="8">
    <location>
        <position position="294"/>
    </location>
    <ligand>
        <name>Mn(2+)</name>
        <dbReference type="ChEBI" id="CHEBI:29035"/>
        <label>2</label>
    </ligand>
</feature>
<dbReference type="eggNOG" id="COG0260">
    <property type="taxonomic scope" value="Bacteria"/>
</dbReference>
<dbReference type="Gene3D" id="3.40.630.10">
    <property type="entry name" value="Zn peptidases"/>
    <property type="match status" value="1"/>
</dbReference>
<keyword evidence="4 8" id="KW-0031">Aminopeptidase</keyword>
<reference evidence="11" key="2">
    <citation type="submission" date="2007-04" db="EMBL/GenBank/DDBJ databases">
        <title>Complete genome sequence of the nitrogen-fixing bacterium Azorhizobium caulinodans ORS571.</title>
        <authorList>
            <person name="Lee K.B."/>
            <person name="Backer P.D."/>
            <person name="Aono T."/>
            <person name="Liu C.T."/>
            <person name="Suzuki S."/>
            <person name="Suzuki T."/>
            <person name="Kaneko T."/>
            <person name="Yamada M."/>
            <person name="Tabata S."/>
            <person name="Kupfer D.M."/>
            <person name="Najar F.Z."/>
            <person name="Wiley G.B."/>
            <person name="Roe B."/>
            <person name="Binnewies T."/>
            <person name="Ussery D."/>
            <person name="Vereecke D."/>
            <person name="Gevers D."/>
            <person name="Holsters M."/>
            <person name="Oyaizu H."/>
        </authorList>
    </citation>
    <scope>NUCLEOTIDE SEQUENCE [LARGE SCALE GENOMIC DNA]</scope>
    <source>
        <strain evidence="11">ATCC 43989 / DSM 5975 / JCM 20966 / LMG 6465 / NBRC 14845 / NCIMB 13405 / ORS 571</strain>
    </source>
</reference>
<dbReference type="STRING" id="438753.AZC_0537"/>
<evidence type="ECO:0000256" key="1">
    <source>
        <dbReference type="ARBA" id="ARBA00000135"/>
    </source>
</evidence>
<keyword evidence="8" id="KW-0963">Cytoplasm</keyword>
<keyword evidence="5 8" id="KW-0645">Protease</keyword>
<dbReference type="CDD" id="cd00433">
    <property type="entry name" value="Peptidase_M17"/>
    <property type="match status" value="1"/>
</dbReference>
<evidence type="ECO:0000256" key="4">
    <source>
        <dbReference type="ARBA" id="ARBA00022438"/>
    </source>
</evidence>
<dbReference type="InterPro" id="IPR023042">
    <property type="entry name" value="Peptidase_M17_leu_NH2_pept"/>
</dbReference>
<dbReference type="NCBIfam" id="NF002075">
    <property type="entry name" value="PRK00913.2-2"/>
    <property type="match status" value="1"/>
</dbReference>
<comment type="catalytic activity">
    <reaction evidence="2 8">
        <text>Release of an N-terminal amino acid, preferentially leucine, but not glutamic or aspartic acids.</text>
        <dbReference type="EC" id="3.4.11.10"/>
    </reaction>
</comment>
<dbReference type="PANTHER" id="PTHR11963">
    <property type="entry name" value="LEUCINE AMINOPEPTIDASE-RELATED"/>
    <property type="match status" value="1"/>
</dbReference>
<feature type="domain" description="Cytosol aminopeptidase" evidence="9">
    <location>
        <begin position="351"/>
        <end position="358"/>
    </location>
</feature>
<reference evidence="10 11" key="5">
    <citation type="journal article" date="2010" name="Appl. Environ. Microbiol.">
        <title>phrR-like gene praR of Azorhizobium caulinodans ORS571 is essential for symbiosis with Sesbania rostrata and is involved in expression of reb genes.</title>
        <authorList>
            <person name="Akiba N."/>
            <person name="Aono T."/>
            <person name="Toyazaki H."/>
            <person name="Sato S."/>
            <person name="Oyaizu H."/>
        </authorList>
    </citation>
    <scope>NUCLEOTIDE SEQUENCE [LARGE SCALE GENOMIC DNA]</scope>
    <source>
        <strain evidence="11">ATCC 43989 / DSM 5975 / JCM 20966 / LMG 6465 / NBRC 14845 / NCIMB 13405 / ORS 571</strain>
    </source>
</reference>
<feature type="active site" evidence="8">
    <location>
        <position position="357"/>
    </location>
</feature>
<dbReference type="InterPro" id="IPR008283">
    <property type="entry name" value="Peptidase_M17_N"/>
</dbReference>
<dbReference type="AlphaFoldDB" id="A8IME5"/>
<reference evidence="10 11" key="6">
    <citation type="journal article" date="2011" name="Appl. Environ. Microbiol.">
        <title>Involvement of the azorhizobial chromosome partition gene (parA) in the onset of bacteroid differentiation during Sesbania rostrata stem nodule development.</title>
        <authorList>
            <person name="Liu CT."/>
            <person name="Lee KB."/>
            <person name="Wang YS."/>
            <person name="Peng MH."/>
            <person name="Lee KT."/>
            <person name="Suzuki S."/>
            <person name="Suzuki T."/>
            <person name="Oyaizu H."/>
        </authorList>
    </citation>
    <scope>NUCLEOTIDE SEQUENCE [LARGE SCALE GENOMIC DNA]</scope>
    <source>
        <strain evidence="11">ATCC 43989 / DSM 5975 / JCM 20966 / LMG 6465 / NBRC 14845 / NCIMB 13405 / ORS 571</strain>
    </source>
</reference>
<keyword evidence="6 8" id="KW-0378">Hydrolase</keyword>
<feature type="binding site" evidence="8">
    <location>
        <position position="276"/>
    </location>
    <ligand>
        <name>Mn(2+)</name>
        <dbReference type="ChEBI" id="CHEBI:29035"/>
        <label>1</label>
    </ligand>
</feature>
<dbReference type="SUPFAM" id="SSF53187">
    <property type="entry name" value="Zn-dependent exopeptidases"/>
    <property type="match status" value="1"/>
</dbReference>
<dbReference type="InterPro" id="IPR011356">
    <property type="entry name" value="Leucine_aapep/pepB"/>
</dbReference>
<comment type="cofactor">
    <cofactor evidence="8">
        <name>Mn(2+)</name>
        <dbReference type="ChEBI" id="CHEBI:29035"/>
    </cofactor>
    <text evidence="8">Binds 2 manganese ions per subunit.</text>
</comment>
<dbReference type="Proteomes" id="UP000000270">
    <property type="component" value="Chromosome"/>
</dbReference>
<keyword evidence="7 8" id="KW-0464">Manganese</keyword>
<evidence type="ECO:0000256" key="8">
    <source>
        <dbReference type="HAMAP-Rule" id="MF_00181"/>
    </source>
</evidence>
<protein>
    <recommendedName>
        <fullName evidence="8">Probable cytosol aminopeptidase</fullName>
        <ecNumber evidence="8">3.4.11.1</ecNumber>
    </recommendedName>
    <alternativeName>
        <fullName evidence="8">Leucine aminopeptidase</fullName>
        <shortName evidence="8">LAP</shortName>
        <ecNumber evidence="8">3.4.11.10</ecNumber>
    </alternativeName>
    <alternativeName>
        <fullName evidence="8">Leucyl aminopeptidase</fullName>
    </alternativeName>
</protein>
<sequence>MTCLECFMSEPVTIAFAKHGAAPSGVLLVLVDDALNFGREAQKLLKPALGQIKRAFEADRFKGKLGGALELIAPEGLDVARLIVLGTGKAGELKPTDFLRLGGIAAGKIPGGSTAATLLADLPGAKFAPEAAAEIALGARLRSYVFDRYKTRKKEGDTDPVTLTLTLLVPDAAAAVRAWTPREAVGDGVLLARDLVNEPANVLDPPEFARRATELSAVGVDVEVLDDAALSRIGMRALLGVGQGSIKESRVVVMRWNGGKPGEAPVAFIGKGVTFDTGGISIKPAAGMEDMKGDMGGAACVTGLMHALAARKAKVNAVGVIGIVENMPDGAAQRPGDIVTSLSGQTIEIINTDAEGRLVLADVLWYTKDRFKPKFMVDLATLTGAIMVALGTENAGLFSNDDTLSTQLAAAGAATGEKVWRMPLSPEYDKLIDSKFADMKNTGGRNGGSITAAQFLQRFVDKTPWAHLDIAGTAMASPASDINKSWGAGWGVRLLDQLVRDNYEK</sequence>
<feature type="binding site" evidence="8">
    <location>
        <position position="271"/>
    </location>
    <ligand>
        <name>Mn(2+)</name>
        <dbReference type="ChEBI" id="CHEBI:29035"/>
        <label>2</label>
    </ligand>
</feature>
<dbReference type="PANTHER" id="PTHR11963:SF23">
    <property type="entry name" value="CYTOSOL AMINOPEPTIDASE"/>
    <property type="match status" value="1"/>
</dbReference>
<dbReference type="NCBIfam" id="NF002077">
    <property type="entry name" value="PRK00913.2-4"/>
    <property type="match status" value="1"/>
</dbReference>
<reference evidence="10 11" key="3">
    <citation type="journal article" date="2008" name="BMC Genomics">
        <title>The genome of the versatile nitrogen fixer Azorhizobium caulinodans ORS571.</title>
        <authorList>
            <person name="Lee KB."/>
            <person name="Backer P.D."/>
            <person name="Aono T."/>
            <person name="Liu CT."/>
            <person name="Suzuki S."/>
            <person name="Suzuki T."/>
            <person name="Kaneko T."/>
            <person name="Yamada M."/>
            <person name="Tabata S."/>
            <person name="Kupfer D.M."/>
            <person name="Najar F.Z."/>
            <person name="Wiley G.B."/>
            <person name="Roe B."/>
            <person name="Binnewies T.T."/>
            <person name="Ussery D.W."/>
            <person name="D'Haeze W."/>
            <person name="Herder J.D."/>
            <person name="Gevers D."/>
            <person name="Vereecke D."/>
            <person name="Holsters M."/>
            <person name="Oyaizu H."/>
        </authorList>
    </citation>
    <scope>NUCLEOTIDE SEQUENCE [LARGE SCALE GENOMIC DNA]</scope>
    <source>
        <strain evidence="11">ATCC 43989 / DSM 5975 / JCM 20966 / LMG 6465 / NBRC 14845 / NCIMB 13405 / ORS 571</strain>
    </source>
</reference>
<dbReference type="GO" id="GO:0070006">
    <property type="term" value="F:metalloaminopeptidase activity"/>
    <property type="evidence" value="ECO:0007669"/>
    <property type="project" value="InterPro"/>
</dbReference>
<evidence type="ECO:0000259" key="9">
    <source>
        <dbReference type="PROSITE" id="PS00631"/>
    </source>
</evidence>
<dbReference type="NCBIfam" id="NF002074">
    <property type="entry name" value="PRK00913.1-4"/>
    <property type="match status" value="1"/>
</dbReference>
<dbReference type="GO" id="GO:0005737">
    <property type="term" value="C:cytoplasm"/>
    <property type="evidence" value="ECO:0007669"/>
    <property type="project" value="UniProtKB-SubCell"/>
</dbReference>
<dbReference type="PROSITE" id="PS00631">
    <property type="entry name" value="CYTOSOL_AP"/>
    <property type="match status" value="1"/>
</dbReference>
<keyword evidence="8" id="KW-0479">Metal-binding</keyword>
<dbReference type="EC" id="3.4.11.1" evidence="8"/>
<dbReference type="GO" id="GO:0006508">
    <property type="term" value="P:proteolysis"/>
    <property type="evidence" value="ECO:0007669"/>
    <property type="project" value="UniProtKB-KW"/>
</dbReference>
<comment type="function">
    <text evidence="8">Presumably involved in the processing and regular turnover of intracellular proteins. Catalyzes the removal of unsubstituted N-terminal amino acids from various peptides.</text>
</comment>
<dbReference type="Pfam" id="PF00883">
    <property type="entry name" value="Peptidase_M17"/>
    <property type="match status" value="1"/>
</dbReference>
<dbReference type="PRINTS" id="PR00481">
    <property type="entry name" value="LAMNOPPTDASE"/>
</dbReference>
<name>A8IME5_AZOC5</name>
<feature type="binding site" evidence="8">
    <location>
        <position position="276"/>
    </location>
    <ligand>
        <name>Mn(2+)</name>
        <dbReference type="ChEBI" id="CHEBI:29035"/>
        <label>2</label>
    </ligand>
</feature>
<dbReference type="HAMAP" id="MF_00181">
    <property type="entry name" value="Cytosol_peptidase_M17"/>
    <property type="match status" value="1"/>
</dbReference>
<evidence type="ECO:0000256" key="3">
    <source>
        <dbReference type="ARBA" id="ARBA00009528"/>
    </source>
</evidence>
<evidence type="ECO:0000256" key="7">
    <source>
        <dbReference type="ARBA" id="ARBA00023211"/>
    </source>
</evidence>
<feature type="binding site" evidence="8">
    <location>
        <position position="353"/>
    </location>
    <ligand>
        <name>Mn(2+)</name>
        <dbReference type="ChEBI" id="CHEBI:29035"/>
        <label>1</label>
    </ligand>
</feature>
<feature type="binding site" evidence="8">
    <location>
        <position position="355"/>
    </location>
    <ligand>
        <name>Mn(2+)</name>
        <dbReference type="ChEBI" id="CHEBI:29035"/>
        <label>2</label>
    </ligand>
</feature>
<dbReference type="InterPro" id="IPR043472">
    <property type="entry name" value="Macro_dom-like"/>
</dbReference>
<evidence type="ECO:0000256" key="6">
    <source>
        <dbReference type="ARBA" id="ARBA00022801"/>
    </source>
</evidence>
<keyword evidence="11" id="KW-1185">Reference proteome</keyword>
<accession>A8IME5</accession>
<dbReference type="GO" id="GO:0030145">
    <property type="term" value="F:manganese ion binding"/>
    <property type="evidence" value="ECO:0007669"/>
    <property type="project" value="UniProtKB-UniRule"/>
</dbReference>
<dbReference type="HOGENOM" id="CLU_013734_6_0_5"/>
<dbReference type="EMBL" id="AP009384">
    <property type="protein sequence ID" value="BAF86535.1"/>
    <property type="molecule type" value="Genomic_DNA"/>
</dbReference>
<dbReference type="Gene3D" id="3.40.220.10">
    <property type="entry name" value="Leucine Aminopeptidase, subunit E, domain 1"/>
    <property type="match status" value="1"/>
</dbReference>
<evidence type="ECO:0000313" key="11">
    <source>
        <dbReference type="Proteomes" id="UP000000270"/>
    </source>
</evidence>
<gene>
    <name evidence="8" type="primary">pepA</name>
    <name evidence="10" type="ordered locus">AZC_0537</name>
</gene>
<feature type="binding site" evidence="8">
    <location>
        <position position="355"/>
    </location>
    <ligand>
        <name>Mn(2+)</name>
        <dbReference type="ChEBI" id="CHEBI:29035"/>
        <label>1</label>
    </ligand>
</feature>
<dbReference type="EC" id="3.4.11.10" evidence="8"/>
<evidence type="ECO:0000256" key="5">
    <source>
        <dbReference type="ARBA" id="ARBA00022670"/>
    </source>
</evidence>
<dbReference type="SUPFAM" id="SSF52949">
    <property type="entry name" value="Macro domain-like"/>
    <property type="match status" value="1"/>
</dbReference>
<evidence type="ECO:0000313" key="10">
    <source>
        <dbReference type="EMBL" id="BAF86535.1"/>
    </source>
</evidence>
<dbReference type="Pfam" id="PF02789">
    <property type="entry name" value="Peptidase_M17_N"/>
    <property type="match status" value="1"/>
</dbReference>
<dbReference type="KEGG" id="azc:AZC_0537"/>
<comment type="catalytic activity">
    <reaction evidence="1 8">
        <text>Release of an N-terminal amino acid, Xaa-|-Yaa-, in which Xaa is preferably Leu, but may be other amino acids including Pro although not Arg or Lys, and Yaa may be Pro. Amino acid amides and methyl esters are also readily hydrolyzed, but rates on arylamides are exceedingly low.</text>
        <dbReference type="EC" id="3.4.11.1"/>
    </reaction>
</comment>
<evidence type="ECO:0000256" key="2">
    <source>
        <dbReference type="ARBA" id="ARBA00000967"/>
    </source>
</evidence>
<reference evidence="10 11" key="1">
    <citation type="journal article" date="2007" name="Appl. Environ. Microbiol.">
        <title>Rhizobial factors required for stem nodule maturation and maintenance in Sesbania rostrata-Azorhizobium caulinodans ORS571 symbiosis.</title>
        <authorList>
            <person name="Suzuki S."/>
            <person name="Aono T."/>
            <person name="Lee KB."/>
            <person name="Suzuki T."/>
            <person name="Liu CT."/>
            <person name="Miwa H."/>
            <person name="Wakao S."/>
            <person name="Iki T."/>
            <person name="Oyaizu H."/>
        </authorList>
    </citation>
    <scope>NUCLEOTIDE SEQUENCE [LARGE SCALE GENOMIC DNA]</scope>
    <source>
        <strain evidence="11">ATCC 43989 / DSM 5975 / JCM 20966 / LMG 6465 / NBRC 14845 / NCIMB 13405 / ORS 571</strain>
    </source>
</reference>
<dbReference type="InterPro" id="IPR000819">
    <property type="entry name" value="Peptidase_M17_C"/>
</dbReference>
<comment type="subcellular location">
    <subcellularLocation>
        <location evidence="8">Cytoplasm</location>
    </subcellularLocation>
</comment>
<reference evidence="10 11" key="4">
    <citation type="journal article" date="2009" name="Appl. Environ. Microbiol.">
        <title>Comparative genome-wide transcriptional profiling of Azorhizobium caulinodans ORS571 grown under free-living and symbiotic conditions.</title>
        <authorList>
            <person name="Tsukada S."/>
            <person name="Aono T."/>
            <person name="Akiba N."/>
            <person name="Lee KB."/>
            <person name="Liu CT."/>
            <person name="Toyazaki H."/>
            <person name="Oyaizu H."/>
        </authorList>
    </citation>
    <scope>NUCLEOTIDE SEQUENCE [LARGE SCALE GENOMIC DNA]</scope>
    <source>
        <strain evidence="11">ATCC 43989 / DSM 5975 / JCM 20966 / LMG 6465 / NBRC 14845 / NCIMB 13405 / ORS 571</strain>
    </source>
</reference>
<feature type="active site" evidence="8">
    <location>
        <position position="283"/>
    </location>
</feature>
<proteinExistence type="inferred from homology"/>